<evidence type="ECO:0000256" key="2">
    <source>
        <dbReference type="ARBA" id="ARBA00022523"/>
    </source>
</evidence>
<accession>A0A7J7KUR7</accession>
<dbReference type="PANTHER" id="PTHR31279:SF75">
    <property type="entry name" value="PHOSPHATE-RESPONSIVE 1 FAMILY PROTEIN"/>
    <property type="match status" value="1"/>
</dbReference>
<dbReference type="GO" id="GO:0048046">
    <property type="term" value="C:apoplast"/>
    <property type="evidence" value="ECO:0007669"/>
    <property type="project" value="UniProtKB-SubCell"/>
</dbReference>
<reference evidence="6 7" key="1">
    <citation type="journal article" date="2020" name="IScience">
        <title>Genome Sequencing of the Endangered Kingdonia uniflora (Circaeasteraceae, Ranunculales) Reveals Potential Mechanisms of Evolutionary Specialization.</title>
        <authorList>
            <person name="Sun Y."/>
            <person name="Deng T."/>
            <person name="Zhang A."/>
            <person name="Moore M.J."/>
            <person name="Landis J.B."/>
            <person name="Lin N."/>
            <person name="Zhang H."/>
            <person name="Zhang X."/>
            <person name="Huang J."/>
            <person name="Zhang X."/>
            <person name="Sun H."/>
            <person name="Wang H."/>
        </authorList>
    </citation>
    <scope>NUCLEOTIDE SEQUENCE [LARGE SCALE GENOMIC DNA]</scope>
    <source>
        <strain evidence="6">TB1705</strain>
        <tissue evidence="6">Leaf</tissue>
    </source>
</reference>
<evidence type="ECO:0000256" key="5">
    <source>
        <dbReference type="ARBA" id="ARBA00023591"/>
    </source>
</evidence>
<evidence type="ECO:0000256" key="1">
    <source>
        <dbReference type="ARBA" id="ARBA00004271"/>
    </source>
</evidence>
<evidence type="ECO:0000256" key="3">
    <source>
        <dbReference type="ARBA" id="ARBA00022525"/>
    </source>
</evidence>
<gene>
    <name evidence="6" type="ORF">GIB67_005074</name>
</gene>
<keyword evidence="4" id="KW-0732">Signal</keyword>
<keyword evidence="7" id="KW-1185">Reference proteome</keyword>
<proteinExistence type="inferred from homology"/>
<comment type="similarity">
    <text evidence="5">Belongs to the EXORDIUM family.</text>
</comment>
<dbReference type="OrthoDB" id="1727082at2759"/>
<name>A0A7J7KUR7_9MAGN</name>
<comment type="subcellular location">
    <subcellularLocation>
        <location evidence="1">Secreted</location>
        <location evidence="1">Extracellular space</location>
        <location evidence="1">Apoplast</location>
    </subcellularLocation>
</comment>
<sequence length="91" mass="9440">MVKSRPGGLVLVLINKDVPVEGFCMSTLPGAGQCVWPFHQLIYGPQSAPLVVPNGEMGLDGMAANIASLLPGTVANPFGNGYFQGLKDAPT</sequence>
<protein>
    <submittedName>
        <fullName evidence="6">Uncharacterized protein</fullName>
    </submittedName>
</protein>
<dbReference type="AlphaFoldDB" id="A0A7J7KUR7"/>
<evidence type="ECO:0000313" key="6">
    <source>
        <dbReference type="EMBL" id="KAF6134064.1"/>
    </source>
</evidence>
<dbReference type="EMBL" id="JACGCM010002892">
    <property type="protein sequence ID" value="KAF6134064.1"/>
    <property type="molecule type" value="Genomic_DNA"/>
</dbReference>
<comment type="caution">
    <text evidence="6">The sequence shown here is derived from an EMBL/GenBank/DDBJ whole genome shotgun (WGS) entry which is preliminary data.</text>
</comment>
<keyword evidence="3" id="KW-0964">Secreted</keyword>
<evidence type="ECO:0000313" key="7">
    <source>
        <dbReference type="Proteomes" id="UP000541444"/>
    </source>
</evidence>
<evidence type="ECO:0000256" key="4">
    <source>
        <dbReference type="ARBA" id="ARBA00022729"/>
    </source>
</evidence>
<dbReference type="Proteomes" id="UP000541444">
    <property type="component" value="Unassembled WGS sequence"/>
</dbReference>
<dbReference type="Pfam" id="PF04674">
    <property type="entry name" value="Phi_1"/>
    <property type="match status" value="1"/>
</dbReference>
<dbReference type="InterPro" id="IPR006766">
    <property type="entry name" value="EXORDIUM-like"/>
</dbReference>
<keyword evidence="2" id="KW-0052">Apoplast</keyword>
<dbReference type="PANTHER" id="PTHR31279">
    <property type="entry name" value="PROTEIN EXORDIUM-LIKE 5"/>
    <property type="match status" value="1"/>
</dbReference>
<organism evidence="6 7">
    <name type="scientific">Kingdonia uniflora</name>
    <dbReference type="NCBI Taxonomy" id="39325"/>
    <lineage>
        <taxon>Eukaryota</taxon>
        <taxon>Viridiplantae</taxon>
        <taxon>Streptophyta</taxon>
        <taxon>Embryophyta</taxon>
        <taxon>Tracheophyta</taxon>
        <taxon>Spermatophyta</taxon>
        <taxon>Magnoliopsida</taxon>
        <taxon>Ranunculales</taxon>
        <taxon>Circaeasteraceae</taxon>
        <taxon>Kingdonia</taxon>
    </lineage>
</organism>